<proteinExistence type="inferred from homology"/>
<keyword evidence="3 4" id="KW-0012">Acyltransferase</keyword>
<evidence type="ECO:0000313" key="5">
    <source>
        <dbReference type="EMBL" id="MFC3886015.1"/>
    </source>
</evidence>
<dbReference type="GO" id="GO:0003810">
    <property type="term" value="F:protein-glutamine gamma-glutamyltransferase activity"/>
    <property type="evidence" value="ECO:0007669"/>
    <property type="project" value="UniProtKB-EC"/>
</dbReference>
<gene>
    <name evidence="4" type="primary">tgl</name>
    <name evidence="5" type="ORF">ACFOU2_22060</name>
</gene>
<dbReference type="RefSeq" id="WP_377918386.1">
    <property type="nucleotide sequence ID" value="NZ_JBHRZT010000072.1"/>
</dbReference>
<sequence>MIKINQKLIEVSQIGYGISSSEKSKILELMGKYSKVYEYETMEQLEFELEIRLQIIRAAVLLYKSGVKFATFSRSKCNEKYWRLTEKGAFVLKPNVLPQTAIEDIFLNGSKYAFECATAIVIIFYKAVLESIDKEQFNRLFSGLYLYDWQYDQDLDLRTHEGTDFLPGDCVYFKNPEYDPKTPQWQGENAIILDENLYYGHGIGITTRQVIINFLNTKRKKNSNKSAYLTHRITRLNVNYLSQFRLKTFRENSLICQHVCHFSNLIISEIGSNTYLL</sequence>
<dbReference type="EMBL" id="JBHRZT010000072">
    <property type="protein sequence ID" value="MFC3886015.1"/>
    <property type="molecule type" value="Genomic_DNA"/>
</dbReference>
<evidence type="ECO:0000256" key="1">
    <source>
        <dbReference type="ARBA" id="ARBA00022679"/>
    </source>
</evidence>
<name>A0ABV8B7Z1_9BACI</name>
<comment type="similarity">
    <text evidence="4">Belongs to the bacillus TGase family.</text>
</comment>
<evidence type="ECO:0000256" key="3">
    <source>
        <dbReference type="ARBA" id="ARBA00023315"/>
    </source>
</evidence>
<keyword evidence="6" id="KW-1185">Reference proteome</keyword>
<keyword evidence="2 4" id="KW-0749">Sporulation</keyword>
<dbReference type="Proteomes" id="UP001595752">
    <property type="component" value="Unassembled WGS sequence"/>
</dbReference>
<protein>
    <recommendedName>
        <fullName evidence="4">Protein-glutamine gamma-glutamyltransferase</fullName>
        <ecNumber evidence="4">2.3.2.13</ecNumber>
    </recommendedName>
    <alternativeName>
        <fullName evidence="4">Transglutaminase</fullName>
        <shortName evidence="4">TGase</shortName>
    </alternativeName>
</protein>
<comment type="catalytic activity">
    <reaction evidence="4">
        <text>L-glutaminyl-[protein] + L-lysyl-[protein] = [protein]-L-lysyl-N(6)-5-L-glutamyl-[protein] + NH4(+)</text>
        <dbReference type="Rhea" id="RHEA:54816"/>
        <dbReference type="Rhea" id="RHEA-COMP:9752"/>
        <dbReference type="Rhea" id="RHEA-COMP:10207"/>
        <dbReference type="Rhea" id="RHEA-COMP:14005"/>
        <dbReference type="ChEBI" id="CHEBI:28938"/>
        <dbReference type="ChEBI" id="CHEBI:29969"/>
        <dbReference type="ChEBI" id="CHEBI:30011"/>
        <dbReference type="ChEBI" id="CHEBI:138370"/>
        <dbReference type="EC" id="2.3.2.13"/>
    </reaction>
</comment>
<evidence type="ECO:0000313" key="6">
    <source>
        <dbReference type="Proteomes" id="UP001595752"/>
    </source>
</evidence>
<dbReference type="NCBIfam" id="NF002869">
    <property type="entry name" value="PRK03187.1"/>
    <property type="match status" value="1"/>
</dbReference>
<comment type="caution">
    <text evidence="5">The sequence shown here is derived from an EMBL/GenBank/DDBJ whole genome shotgun (WGS) entry which is preliminary data.</text>
</comment>
<accession>A0ABV8B7Z1</accession>
<dbReference type="EC" id="2.3.2.13" evidence="4"/>
<keyword evidence="1 4" id="KW-0808">Transferase</keyword>
<dbReference type="HAMAP" id="MF_00727">
    <property type="entry name" value="Tgl"/>
    <property type="match status" value="1"/>
</dbReference>
<organism evidence="5 6">
    <name type="scientific">Bacillus songklensis</name>
    <dbReference type="NCBI Taxonomy" id="1069116"/>
    <lineage>
        <taxon>Bacteria</taxon>
        <taxon>Bacillati</taxon>
        <taxon>Bacillota</taxon>
        <taxon>Bacilli</taxon>
        <taxon>Bacillales</taxon>
        <taxon>Bacillaceae</taxon>
        <taxon>Bacillus</taxon>
    </lineage>
</organism>
<reference evidence="6" key="1">
    <citation type="journal article" date="2019" name="Int. J. Syst. Evol. Microbiol.">
        <title>The Global Catalogue of Microorganisms (GCM) 10K type strain sequencing project: providing services to taxonomists for standard genome sequencing and annotation.</title>
        <authorList>
            <consortium name="The Broad Institute Genomics Platform"/>
            <consortium name="The Broad Institute Genome Sequencing Center for Infectious Disease"/>
            <person name="Wu L."/>
            <person name="Ma J."/>
        </authorList>
    </citation>
    <scope>NUCLEOTIDE SEQUENCE [LARGE SCALE GENOMIC DNA]</scope>
    <source>
        <strain evidence="6">CCUG 61889</strain>
    </source>
</reference>
<evidence type="ECO:0000256" key="2">
    <source>
        <dbReference type="ARBA" id="ARBA00022969"/>
    </source>
</evidence>
<dbReference type="InterPro" id="IPR020916">
    <property type="entry name" value="Gln_gamma-glutamylTfrase_bac"/>
</dbReference>
<dbReference type="Pfam" id="PF20085">
    <property type="entry name" value="TGL"/>
    <property type="match status" value="1"/>
</dbReference>
<comment type="function">
    <text evidence="4">Probably plays a role in the assembly of the spore coat proteins by catalyzing epsilon-(gamma-glutamyl)lysine cross-links.</text>
</comment>
<evidence type="ECO:0000256" key="4">
    <source>
        <dbReference type="HAMAP-Rule" id="MF_00727"/>
    </source>
</evidence>